<feature type="transmembrane region" description="Helical" evidence="9">
    <location>
        <begin position="129"/>
        <end position="147"/>
    </location>
</feature>
<dbReference type="EMBL" id="JASNJE010000020">
    <property type="protein sequence ID" value="MDK3074443.1"/>
    <property type="molecule type" value="Genomic_DNA"/>
</dbReference>
<dbReference type="Pfam" id="PF04290">
    <property type="entry name" value="DctQ"/>
    <property type="match status" value="1"/>
</dbReference>
<keyword evidence="4 9" id="KW-0997">Cell inner membrane</keyword>
<evidence type="ECO:0000256" key="2">
    <source>
        <dbReference type="ARBA" id="ARBA00022448"/>
    </source>
</evidence>
<comment type="subunit">
    <text evidence="9">The complex comprises the extracytoplasmic solute receptor protein and the two transmembrane proteins.</text>
</comment>
<comment type="function">
    <text evidence="9">Part of the tripartite ATP-independent periplasmic (TRAP) transport system.</text>
</comment>
<keyword evidence="12" id="KW-1185">Reference proteome</keyword>
<evidence type="ECO:0000256" key="7">
    <source>
        <dbReference type="ARBA" id="ARBA00023136"/>
    </source>
</evidence>
<evidence type="ECO:0000256" key="8">
    <source>
        <dbReference type="ARBA" id="ARBA00038436"/>
    </source>
</evidence>
<proteinExistence type="inferred from homology"/>
<evidence type="ECO:0000256" key="5">
    <source>
        <dbReference type="ARBA" id="ARBA00022692"/>
    </source>
</evidence>
<dbReference type="InterPro" id="IPR055348">
    <property type="entry name" value="DctQ"/>
</dbReference>
<comment type="caution">
    <text evidence="11">The sequence shown here is derived from an EMBL/GenBank/DDBJ whole genome shotgun (WGS) entry which is preliminary data.</text>
</comment>
<evidence type="ECO:0000256" key="9">
    <source>
        <dbReference type="RuleBase" id="RU369079"/>
    </source>
</evidence>
<comment type="subcellular location">
    <subcellularLocation>
        <location evidence="1 9">Cell inner membrane</location>
        <topology evidence="1 9">Multi-pass membrane protein</topology>
    </subcellularLocation>
</comment>
<sequence>MDRVRQILARVAGWGVGLGLSLLALMAGLVVLQVAARNFLDIGLPWADEMARFSCIGLVFLSVPLLAGRQSLVAVTMLPDALGPRAGRWFQLLADIAAFAFAALLLWSFAEFLPRAGKFLTPAMRVPNWVYYSLALTGSLFLALVALDRIVATLRGADPSAPYGETGEEEALKTA</sequence>
<dbReference type="Proteomes" id="UP001227126">
    <property type="component" value="Unassembled WGS sequence"/>
</dbReference>
<feature type="transmembrane region" description="Helical" evidence="9">
    <location>
        <begin position="7"/>
        <end position="30"/>
    </location>
</feature>
<keyword evidence="2 9" id="KW-0813">Transport</keyword>
<dbReference type="PANTHER" id="PTHR35011">
    <property type="entry name" value="2,3-DIKETO-L-GULONATE TRAP TRANSPORTER SMALL PERMEASE PROTEIN YIAM"/>
    <property type="match status" value="1"/>
</dbReference>
<comment type="similarity">
    <text evidence="8 9">Belongs to the TRAP transporter small permease family.</text>
</comment>
<keyword evidence="6 9" id="KW-1133">Transmembrane helix</keyword>
<evidence type="ECO:0000313" key="12">
    <source>
        <dbReference type="Proteomes" id="UP001227126"/>
    </source>
</evidence>
<feature type="domain" description="Tripartite ATP-independent periplasmic transporters DctQ component" evidence="10">
    <location>
        <begin position="26"/>
        <end position="155"/>
    </location>
</feature>
<gene>
    <name evidence="11" type="ORF">QO034_15195</name>
</gene>
<evidence type="ECO:0000259" key="10">
    <source>
        <dbReference type="Pfam" id="PF04290"/>
    </source>
</evidence>
<evidence type="ECO:0000256" key="4">
    <source>
        <dbReference type="ARBA" id="ARBA00022519"/>
    </source>
</evidence>
<evidence type="ECO:0000256" key="3">
    <source>
        <dbReference type="ARBA" id="ARBA00022475"/>
    </source>
</evidence>
<name>A0ABT7FH86_9RHOB</name>
<evidence type="ECO:0000256" key="1">
    <source>
        <dbReference type="ARBA" id="ARBA00004429"/>
    </source>
</evidence>
<dbReference type="InterPro" id="IPR007387">
    <property type="entry name" value="TRAP_DctQ"/>
</dbReference>
<dbReference type="RefSeq" id="WP_284486376.1">
    <property type="nucleotide sequence ID" value="NZ_JASNJE010000020.1"/>
</dbReference>
<protein>
    <recommendedName>
        <fullName evidence="9">TRAP transporter small permease protein</fullName>
    </recommendedName>
</protein>
<dbReference type="PANTHER" id="PTHR35011:SF2">
    <property type="entry name" value="2,3-DIKETO-L-GULONATE TRAP TRANSPORTER SMALL PERMEASE PROTEIN YIAM"/>
    <property type="match status" value="1"/>
</dbReference>
<organism evidence="11 12">
    <name type="scientific">Sedimentitalea xiamensis</name>
    <dbReference type="NCBI Taxonomy" id="3050037"/>
    <lineage>
        <taxon>Bacteria</taxon>
        <taxon>Pseudomonadati</taxon>
        <taxon>Pseudomonadota</taxon>
        <taxon>Alphaproteobacteria</taxon>
        <taxon>Rhodobacterales</taxon>
        <taxon>Paracoccaceae</taxon>
        <taxon>Sedimentitalea</taxon>
    </lineage>
</organism>
<keyword evidence="7 9" id="KW-0472">Membrane</keyword>
<feature type="transmembrane region" description="Helical" evidence="9">
    <location>
        <begin position="89"/>
        <end position="109"/>
    </location>
</feature>
<evidence type="ECO:0000256" key="6">
    <source>
        <dbReference type="ARBA" id="ARBA00022989"/>
    </source>
</evidence>
<keyword evidence="5 9" id="KW-0812">Transmembrane</keyword>
<feature type="transmembrane region" description="Helical" evidence="9">
    <location>
        <begin position="50"/>
        <end position="68"/>
    </location>
</feature>
<keyword evidence="3" id="KW-1003">Cell membrane</keyword>
<evidence type="ECO:0000313" key="11">
    <source>
        <dbReference type="EMBL" id="MDK3074443.1"/>
    </source>
</evidence>
<accession>A0ABT7FH86</accession>
<reference evidence="11 12" key="1">
    <citation type="submission" date="2023-05" db="EMBL/GenBank/DDBJ databases">
        <title>Sedimentitalea sp. nov. JM2-8.</title>
        <authorList>
            <person name="Huang J."/>
        </authorList>
    </citation>
    <scope>NUCLEOTIDE SEQUENCE [LARGE SCALE GENOMIC DNA]</scope>
    <source>
        <strain evidence="11 12">JM2-8</strain>
    </source>
</reference>